<dbReference type="AlphaFoldDB" id="A0A835T4S6"/>
<dbReference type="GO" id="GO:0016020">
    <property type="term" value="C:membrane"/>
    <property type="evidence" value="ECO:0007669"/>
    <property type="project" value="TreeGrafter"/>
</dbReference>
<keyword evidence="2" id="KW-1185">Reference proteome</keyword>
<organism evidence="1 2">
    <name type="scientific">Chlamydomonas incerta</name>
    <dbReference type="NCBI Taxonomy" id="51695"/>
    <lineage>
        <taxon>Eukaryota</taxon>
        <taxon>Viridiplantae</taxon>
        <taxon>Chlorophyta</taxon>
        <taxon>core chlorophytes</taxon>
        <taxon>Chlorophyceae</taxon>
        <taxon>CS clade</taxon>
        <taxon>Chlamydomonadales</taxon>
        <taxon>Chlamydomonadaceae</taxon>
        <taxon>Chlamydomonas</taxon>
    </lineage>
</organism>
<name>A0A835T4S6_CHLIN</name>
<dbReference type="GO" id="GO:0004620">
    <property type="term" value="F:phospholipase activity"/>
    <property type="evidence" value="ECO:0007669"/>
    <property type="project" value="TreeGrafter"/>
</dbReference>
<dbReference type="GO" id="GO:0030149">
    <property type="term" value="P:sphingolipid catabolic process"/>
    <property type="evidence" value="ECO:0007669"/>
    <property type="project" value="TreeGrafter"/>
</dbReference>
<protein>
    <submittedName>
        <fullName evidence="1">Uncharacterized protein</fullName>
    </submittedName>
</protein>
<evidence type="ECO:0000313" key="2">
    <source>
        <dbReference type="Proteomes" id="UP000650467"/>
    </source>
</evidence>
<evidence type="ECO:0000313" key="1">
    <source>
        <dbReference type="EMBL" id="KAG2431735.1"/>
    </source>
</evidence>
<sequence length="417" mass="43784">MDSSKLIVAAFSPRAVSSGHGPSAALAHCGCSLTSKVLVSAAWAGRTAACERLLAEGCEVGVEAACAAAEAGHLRLCSLLWSKRCRDYTIGSEVEAHWRHSCGGPIYYRIKLEHWDVVRVAEAACFGGHAAVLQWLARDAGLYDEAARRDDEYSQQQIDAGLAAAAARGGHVSLLQRLLAKLAAPRDAYDSTWRRPLLSYVALGCALPVFRDLAAKWQQLEPPQPDAPMAARGDGFAILLHALGSGTPDWKEKVELVLARRPDILAAAMAEMDQPPPCMPCDPFKWAAAQPDFQQRLRFLVSDKGAKALPAAAVAAAGAGDGPALAQHLLVAALQAGNLAAAPHLHARGLAPVLPTAEQAAAAGGAAAETAAFGGAAGDAAGGLADAEWDKPMNEVGLDGRLRGRFSENQWDRRVHG</sequence>
<dbReference type="Gene3D" id="1.25.40.20">
    <property type="entry name" value="Ankyrin repeat-containing domain"/>
    <property type="match status" value="1"/>
</dbReference>
<dbReference type="GO" id="GO:0005783">
    <property type="term" value="C:endoplasmic reticulum"/>
    <property type="evidence" value="ECO:0007669"/>
    <property type="project" value="TreeGrafter"/>
</dbReference>
<proteinExistence type="predicted"/>
<dbReference type="GO" id="GO:0071944">
    <property type="term" value="C:cell periphery"/>
    <property type="evidence" value="ECO:0007669"/>
    <property type="project" value="TreeGrafter"/>
</dbReference>
<reference evidence="1" key="1">
    <citation type="journal article" date="2020" name="bioRxiv">
        <title>Comparative genomics of Chlamydomonas.</title>
        <authorList>
            <person name="Craig R.J."/>
            <person name="Hasan A.R."/>
            <person name="Ness R.W."/>
            <person name="Keightley P.D."/>
        </authorList>
    </citation>
    <scope>NUCLEOTIDE SEQUENCE</scope>
    <source>
        <strain evidence="1">SAG 7.73</strain>
    </source>
</reference>
<comment type="caution">
    <text evidence="1">The sequence shown here is derived from an EMBL/GenBank/DDBJ whole genome shotgun (WGS) entry which is preliminary data.</text>
</comment>
<dbReference type="GO" id="GO:0046513">
    <property type="term" value="P:ceramide biosynthetic process"/>
    <property type="evidence" value="ECO:0007669"/>
    <property type="project" value="TreeGrafter"/>
</dbReference>
<accession>A0A835T4S6</accession>
<gene>
    <name evidence="1" type="ORF">HXX76_009231</name>
</gene>
<dbReference type="EMBL" id="JAEHOC010000023">
    <property type="protein sequence ID" value="KAG2431735.1"/>
    <property type="molecule type" value="Genomic_DNA"/>
</dbReference>
<dbReference type="PANTHER" id="PTHR12393">
    <property type="entry name" value="SPHINGOMYELIN PHOSPHODIESTERASE RELATED"/>
    <property type="match status" value="1"/>
</dbReference>
<dbReference type="OrthoDB" id="548202at2759"/>
<dbReference type="InterPro" id="IPR036770">
    <property type="entry name" value="Ankyrin_rpt-contain_sf"/>
</dbReference>
<dbReference type="PANTHER" id="PTHR12393:SF6">
    <property type="entry name" value="SPHINGOMYELIN PHOSPHODIESTERASE 2"/>
    <property type="match status" value="1"/>
</dbReference>
<dbReference type="Proteomes" id="UP000650467">
    <property type="component" value="Unassembled WGS sequence"/>
</dbReference>